<dbReference type="Pfam" id="PF14821">
    <property type="entry name" value="Thr_synth_N"/>
    <property type="match status" value="1"/>
</dbReference>
<comment type="similarity">
    <text evidence="2">Belongs to the threonine synthase family.</text>
</comment>
<evidence type="ECO:0000256" key="3">
    <source>
        <dbReference type="ARBA" id="ARBA00022898"/>
    </source>
</evidence>
<evidence type="ECO:0000313" key="10">
    <source>
        <dbReference type="Proteomes" id="UP001141619"/>
    </source>
</evidence>
<protein>
    <recommendedName>
        <fullName evidence="5">Threonine synthase</fullName>
        <ecNumber evidence="5">4.2.3.1</ecNumber>
    </recommendedName>
</protein>
<evidence type="ECO:0000256" key="6">
    <source>
        <dbReference type="PIRSR" id="PIRSR604450-51"/>
    </source>
</evidence>
<evidence type="ECO:0000313" key="9">
    <source>
        <dbReference type="EMBL" id="MDA5193354.1"/>
    </source>
</evidence>
<gene>
    <name evidence="9" type="primary">thrC</name>
    <name evidence="9" type="ORF">NYP16_05210</name>
</gene>
<dbReference type="GO" id="GO:0009088">
    <property type="term" value="P:threonine biosynthetic process"/>
    <property type="evidence" value="ECO:0007669"/>
    <property type="project" value="UniProtKB-UniRule"/>
</dbReference>
<evidence type="ECO:0000256" key="5">
    <source>
        <dbReference type="NCBIfam" id="TIGR00260"/>
    </source>
</evidence>
<dbReference type="InterPro" id="IPR029144">
    <property type="entry name" value="Thr_synth_N"/>
</dbReference>
<dbReference type="EMBL" id="JANWOI010000002">
    <property type="protein sequence ID" value="MDA5193354.1"/>
    <property type="molecule type" value="Genomic_DNA"/>
</dbReference>
<dbReference type="PANTHER" id="PTHR42690:SF1">
    <property type="entry name" value="THREONINE SYNTHASE-LIKE 2"/>
    <property type="match status" value="1"/>
</dbReference>
<dbReference type="PANTHER" id="PTHR42690">
    <property type="entry name" value="THREONINE SYNTHASE FAMILY MEMBER"/>
    <property type="match status" value="1"/>
</dbReference>
<reference evidence="9" key="1">
    <citation type="submission" date="2022-08" db="EMBL/GenBank/DDBJ databases">
        <authorList>
            <person name="Vandamme P."/>
            <person name="Hettiarachchi A."/>
            <person name="Peeters C."/>
            <person name="Cnockaert M."/>
            <person name="Carlier A."/>
        </authorList>
    </citation>
    <scope>NUCLEOTIDE SEQUENCE</scope>
    <source>
        <strain evidence="9">LMG 31809</strain>
    </source>
</reference>
<dbReference type="InterPro" id="IPR004450">
    <property type="entry name" value="Thr_synthase-like"/>
</dbReference>
<evidence type="ECO:0000259" key="8">
    <source>
        <dbReference type="Pfam" id="PF14821"/>
    </source>
</evidence>
<dbReference type="Gene3D" id="3.90.1380.10">
    <property type="entry name" value="Threonine synthase, N-terminal domain"/>
    <property type="match status" value="1"/>
</dbReference>
<dbReference type="EC" id="4.2.3.1" evidence="5"/>
<feature type="domain" description="Threonine synthase N-terminal" evidence="8">
    <location>
        <begin position="2"/>
        <end position="80"/>
    </location>
</feature>
<dbReference type="SUPFAM" id="SSF53686">
    <property type="entry name" value="Tryptophan synthase beta subunit-like PLP-dependent enzymes"/>
    <property type="match status" value="1"/>
</dbReference>
<evidence type="ECO:0000256" key="4">
    <source>
        <dbReference type="ARBA" id="ARBA00023239"/>
    </source>
</evidence>
<dbReference type="InterPro" id="IPR036052">
    <property type="entry name" value="TrpB-like_PALP_sf"/>
</dbReference>
<reference evidence="9" key="2">
    <citation type="journal article" date="2023" name="Syst. Appl. Microbiol.">
        <title>Govania unica gen. nov., sp. nov., a rare biosphere bacterium that represents a novel family in the class Alphaproteobacteria.</title>
        <authorList>
            <person name="Vandamme P."/>
            <person name="Peeters C."/>
            <person name="Hettiarachchi A."/>
            <person name="Cnockaert M."/>
            <person name="Carlier A."/>
        </authorList>
    </citation>
    <scope>NUCLEOTIDE SEQUENCE</scope>
    <source>
        <strain evidence="9">LMG 31809</strain>
    </source>
</reference>
<dbReference type="AlphaFoldDB" id="A0A9X3Z6W4"/>
<comment type="cofactor">
    <cofactor evidence="1 6">
        <name>pyridoxal 5'-phosphate</name>
        <dbReference type="ChEBI" id="CHEBI:597326"/>
    </cofactor>
</comment>
<dbReference type="InterPro" id="IPR051166">
    <property type="entry name" value="Threonine_Synthase"/>
</dbReference>
<dbReference type="NCBIfam" id="TIGR00260">
    <property type="entry name" value="thrC"/>
    <property type="match status" value="1"/>
</dbReference>
<sequence length="469" mass="50596">MKYVSTRGRAPELDFADVTLTGLARDGGLYVPAAWPQLSAADLRALSGLSYAEAATRIMAPFVAPALTSDQLGGLVEAAYKSFSHQAVVPLVQLDSADWLMELYHGPTLAFKDVALQLLGQFFDHFLTARGQKVTVVGATSGDTGSAAIEACRDRDCVEIFMLHPAGRVSDVQRRQMTTVLSNNVHNIAVDGTFDDCQAMVKAMFNDLEFRDSLHLSAVNSINWARVMAQVVYYVTTAVALGAPDREVAFSVPTGNFGDIYAGYVARQMGVPIQQLIVATNINDILARTFETGAYTKGTVVPTITPSMDIQVSSNFERLLFDLHGRDGAQVTGLMDDFANSGEFRIGATELQSTRALFDATRVSEDETRAAIKATYEATGMLADPHTAVGLAAAARMRRDRHVPMVTLATAHAAKFPDAVEAATGVHPTLPARMGDLMTRAERYDSLPNDLETIKAYIRSHIGATKALA</sequence>
<evidence type="ECO:0000256" key="2">
    <source>
        <dbReference type="ARBA" id="ARBA00005517"/>
    </source>
</evidence>
<dbReference type="Pfam" id="PF00291">
    <property type="entry name" value="PALP"/>
    <property type="match status" value="1"/>
</dbReference>
<accession>A0A9X3Z6W4</accession>
<organism evidence="9 10">
    <name type="scientific">Govanella unica</name>
    <dbReference type="NCBI Taxonomy" id="2975056"/>
    <lineage>
        <taxon>Bacteria</taxon>
        <taxon>Pseudomonadati</taxon>
        <taxon>Pseudomonadota</taxon>
        <taxon>Alphaproteobacteria</taxon>
        <taxon>Emcibacterales</taxon>
        <taxon>Govanellaceae</taxon>
        <taxon>Govanella</taxon>
    </lineage>
</organism>
<keyword evidence="3 6" id="KW-0663">Pyridoxal phosphate</keyword>
<keyword evidence="10" id="KW-1185">Reference proteome</keyword>
<feature type="modified residue" description="N6-(pyridoxal phosphate)lysine" evidence="6">
    <location>
        <position position="112"/>
    </location>
</feature>
<dbReference type="GO" id="GO:0004795">
    <property type="term" value="F:threonine synthase activity"/>
    <property type="evidence" value="ECO:0007669"/>
    <property type="project" value="UniProtKB-UniRule"/>
</dbReference>
<dbReference type="Pfam" id="PF24857">
    <property type="entry name" value="THR4_C"/>
    <property type="match status" value="1"/>
</dbReference>
<dbReference type="InterPro" id="IPR001926">
    <property type="entry name" value="TrpB-like_PALP"/>
</dbReference>
<dbReference type="Proteomes" id="UP001141619">
    <property type="component" value="Unassembled WGS sequence"/>
</dbReference>
<keyword evidence="4 9" id="KW-0456">Lyase</keyword>
<evidence type="ECO:0000256" key="1">
    <source>
        <dbReference type="ARBA" id="ARBA00001933"/>
    </source>
</evidence>
<dbReference type="CDD" id="cd01560">
    <property type="entry name" value="Thr-synth_2"/>
    <property type="match status" value="1"/>
</dbReference>
<dbReference type="InterPro" id="IPR037158">
    <property type="entry name" value="Thr_synth_N_sf"/>
</dbReference>
<dbReference type="RefSeq" id="WP_274943056.1">
    <property type="nucleotide sequence ID" value="NZ_JANWOI010000002.1"/>
</dbReference>
<comment type="caution">
    <text evidence="9">The sequence shown here is derived from an EMBL/GenBank/DDBJ whole genome shotgun (WGS) entry which is preliminary data.</text>
</comment>
<evidence type="ECO:0000259" key="7">
    <source>
        <dbReference type="Pfam" id="PF00291"/>
    </source>
</evidence>
<proteinExistence type="inferred from homology"/>
<name>A0A9X3Z6W4_9PROT</name>
<dbReference type="Gene3D" id="3.40.50.1100">
    <property type="match status" value="2"/>
</dbReference>
<feature type="domain" description="Tryptophan synthase beta chain-like PALP" evidence="7">
    <location>
        <begin position="90"/>
        <end position="332"/>
    </location>
</feature>